<dbReference type="InterPro" id="IPR007138">
    <property type="entry name" value="ABM_dom"/>
</dbReference>
<dbReference type="InterPro" id="IPR050404">
    <property type="entry name" value="Heme-degrading_MO"/>
</dbReference>
<evidence type="ECO:0000313" key="2">
    <source>
        <dbReference type="EMBL" id="GAA2731652.1"/>
    </source>
</evidence>
<proteinExistence type="predicted"/>
<name>A0ABP6GZ64_9MICO</name>
<dbReference type="Pfam" id="PF03992">
    <property type="entry name" value="ABM"/>
    <property type="match status" value="1"/>
</dbReference>
<dbReference type="RefSeq" id="WP_344190044.1">
    <property type="nucleotide sequence ID" value="NZ_BAAARN010000001.1"/>
</dbReference>
<dbReference type="InterPro" id="IPR011008">
    <property type="entry name" value="Dimeric_a/b-barrel"/>
</dbReference>
<organism evidence="2 3">
    <name type="scientific">Pedococcus aerophilus</name>
    <dbReference type="NCBI Taxonomy" id="436356"/>
    <lineage>
        <taxon>Bacteria</taxon>
        <taxon>Bacillati</taxon>
        <taxon>Actinomycetota</taxon>
        <taxon>Actinomycetes</taxon>
        <taxon>Micrococcales</taxon>
        <taxon>Intrasporangiaceae</taxon>
        <taxon>Pedococcus</taxon>
    </lineage>
</organism>
<sequence>MTTIKINAITVPAGSGDELAHRFAARAGAVDGADGFEGFELLRPTDDREQWLVITRWRDEESFQGWVSSPGFAEGHRSAVERAGGEAPRPVSTHSEVWNYEVAGGSTPTKD</sequence>
<keyword evidence="3" id="KW-1185">Reference proteome</keyword>
<dbReference type="Gene3D" id="3.30.70.100">
    <property type="match status" value="1"/>
</dbReference>
<dbReference type="PANTHER" id="PTHR34474:SF2">
    <property type="entry name" value="SIGNAL TRANSDUCTION PROTEIN TRAP"/>
    <property type="match status" value="1"/>
</dbReference>
<keyword evidence="2" id="KW-0560">Oxidoreductase</keyword>
<dbReference type="EMBL" id="BAAARN010000001">
    <property type="protein sequence ID" value="GAA2731652.1"/>
    <property type="molecule type" value="Genomic_DNA"/>
</dbReference>
<comment type="caution">
    <text evidence="2">The sequence shown here is derived from an EMBL/GenBank/DDBJ whole genome shotgun (WGS) entry which is preliminary data.</text>
</comment>
<reference evidence="3" key="1">
    <citation type="journal article" date="2019" name="Int. J. Syst. Evol. Microbiol.">
        <title>The Global Catalogue of Microorganisms (GCM) 10K type strain sequencing project: providing services to taxonomists for standard genome sequencing and annotation.</title>
        <authorList>
            <consortium name="The Broad Institute Genomics Platform"/>
            <consortium name="The Broad Institute Genome Sequencing Center for Infectious Disease"/>
            <person name="Wu L."/>
            <person name="Ma J."/>
        </authorList>
    </citation>
    <scope>NUCLEOTIDE SEQUENCE [LARGE SCALE GENOMIC DNA]</scope>
    <source>
        <strain evidence="3">JCM 16378</strain>
    </source>
</reference>
<dbReference type="GO" id="GO:0004497">
    <property type="term" value="F:monooxygenase activity"/>
    <property type="evidence" value="ECO:0007669"/>
    <property type="project" value="UniProtKB-KW"/>
</dbReference>
<keyword evidence="2" id="KW-0503">Monooxygenase</keyword>
<feature type="domain" description="ABM" evidence="1">
    <location>
        <begin position="3"/>
        <end position="97"/>
    </location>
</feature>
<dbReference type="PROSITE" id="PS51725">
    <property type="entry name" value="ABM"/>
    <property type="match status" value="1"/>
</dbReference>
<dbReference type="PANTHER" id="PTHR34474">
    <property type="entry name" value="SIGNAL TRANSDUCTION PROTEIN TRAP"/>
    <property type="match status" value="1"/>
</dbReference>
<evidence type="ECO:0000259" key="1">
    <source>
        <dbReference type="PROSITE" id="PS51725"/>
    </source>
</evidence>
<dbReference type="Proteomes" id="UP001501326">
    <property type="component" value="Unassembled WGS sequence"/>
</dbReference>
<protein>
    <submittedName>
        <fullName evidence="2">Antibiotic biosynthesis monooxygenase</fullName>
    </submittedName>
</protein>
<gene>
    <name evidence="2" type="ORF">GCM10009867_05760</name>
</gene>
<accession>A0ABP6GZ64</accession>
<evidence type="ECO:0000313" key="3">
    <source>
        <dbReference type="Proteomes" id="UP001501326"/>
    </source>
</evidence>
<dbReference type="SUPFAM" id="SSF54909">
    <property type="entry name" value="Dimeric alpha+beta barrel"/>
    <property type="match status" value="1"/>
</dbReference>